<gene>
    <name evidence="1" type="ORF">JD77_05540</name>
</gene>
<keyword evidence="1" id="KW-0547">Nucleotide-binding</keyword>
<sequence length="59" mass="6537">MLYITHDLLSARLLADEVLVLNQGALVERGPTREVIGAARDDYTKLLLDSIPNPFANSR</sequence>
<dbReference type="Gene3D" id="3.40.50.300">
    <property type="entry name" value="P-loop containing nucleotide triphosphate hydrolases"/>
    <property type="match status" value="1"/>
</dbReference>
<evidence type="ECO:0000313" key="2">
    <source>
        <dbReference type="Proteomes" id="UP000319825"/>
    </source>
</evidence>
<dbReference type="Proteomes" id="UP000319825">
    <property type="component" value="Unassembled WGS sequence"/>
</dbReference>
<dbReference type="PANTHER" id="PTHR43230">
    <property type="entry name" value="ABC-TYPE DIPEPTIDE/OLIGOPEPTIDE TRANSPORT SYSTEM, ATPASE COMPONENT"/>
    <property type="match status" value="1"/>
</dbReference>
<protein>
    <submittedName>
        <fullName evidence="1">Peptide/nickel transport system ATP-binding protein</fullName>
    </submittedName>
</protein>
<keyword evidence="1" id="KW-0067">ATP-binding</keyword>
<keyword evidence="2" id="KW-1185">Reference proteome</keyword>
<dbReference type="SUPFAM" id="SSF52540">
    <property type="entry name" value="P-loop containing nucleoside triphosphate hydrolases"/>
    <property type="match status" value="1"/>
</dbReference>
<dbReference type="InterPro" id="IPR027417">
    <property type="entry name" value="P-loop_NTPase"/>
</dbReference>
<dbReference type="RefSeq" id="WP_211372697.1">
    <property type="nucleotide sequence ID" value="NZ_BAAATQ010000258.1"/>
</dbReference>
<comment type="caution">
    <text evidence="1">The sequence shown here is derived from an EMBL/GenBank/DDBJ whole genome shotgun (WGS) entry which is preliminary data.</text>
</comment>
<name>A0A562IIH1_MICOL</name>
<dbReference type="AlphaFoldDB" id="A0A562IIH1"/>
<dbReference type="EMBL" id="VLKE01000001">
    <property type="protein sequence ID" value="TWH70515.1"/>
    <property type="molecule type" value="Genomic_DNA"/>
</dbReference>
<organism evidence="1 2">
    <name type="scientific">Micromonospora olivasterospora</name>
    <dbReference type="NCBI Taxonomy" id="1880"/>
    <lineage>
        <taxon>Bacteria</taxon>
        <taxon>Bacillati</taxon>
        <taxon>Actinomycetota</taxon>
        <taxon>Actinomycetes</taxon>
        <taxon>Micromonosporales</taxon>
        <taxon>Micromonosporaceae</taxon>
        <taxon>Micromonospora</taxon>
    </lineage>
</organism>
<accession>A0A562IIH1</accession>
<evidence type="ECO:0000313" key="1">
    <source>
        <dbReference type="EMBL" id="TWH70515.1"/>
    </source>
</evidence>
<dbReference type="PANTHER" id="PTHR43230:SF3">
    <property type="entry name" value="ABC-TYPE DIPEPTIDE_OLIGOPEPTIDE TRANSPORT SYSTEM, ATPASE COMPONENT"/>
    <property type="match status" value="1"/>
</dbReference>
<dbReference type="GO" id="GO:0005524">
    <property type="term" value="F:ATP binding"/>
    <property type="evidence" value="ECO:0007669"/>
    <property type="project" value="UniProtKB-KW"/>
</dbReference>
<reference evidence="1 2" key="1">
    <citation type="submission" date="2019-07" db="EMBL/GenBank/DDBJ databases">
        <title>R&amp;d 2014.</title>
        <authorList>
            <person name="Klenk H.-P."/>
        </authorList>
    </citation>
    <scope>NUCLEOTIDE SEQUENCE [LARGE SCALE GENOMIC DNA]</scope>
    <source>
        <strain evidence="1 2">DSM 43868</strain>
    </source>
</reference>
<proteinExistence type="predicted"/>